<keyword evidence="1" id="KW-0694">RNA-binding</keyword>
<comment type="similarity">
    <text evidence="1">Belongs to the RdRP family.</text>
</comment>
<feature type="region of interest" description="Disordered" evidence="2">
    <location>
        <begin position="305"/>
        <end position="330"/>
    </location>
</feature>
<name>A0A9Q5I2B6_SANBA</name>
<comment type="catalytic activity">
    <reaction evidence="1">
        <text>RNA(n) + a ribonucleoside 5'-triphosphate = RNA(n+1) + diphosphate</text>
        <dbReference type="Rhea" id="RHEA:21248"/>
        <dbReference type="Rhea" id="RHEA-COMP:14527"/>
        <dbReference type="Rhea" id="RHEA-COMP:17342"/>
        <dbReference type="ChEBI" id="CHEBI:33019"/>
        <dbReference type="ChEBI" id="CHEBI:61557"/>
        <dbReference type="ChEBI" id="CHEBI:140395"/>
        <dbReference type="EC" id="2.7.7.48"/>
    </reaction>
</comment>
<keyword evidence="1" id="KW-0696">RNA-directed RNA polymerase</keyword>
<dbReference type="EC" id="2.7.7.48" evidence="1"/>
<feature type="region of interest" description="Disordered" evidence="2">
    <location>
        <begin position="145"/>
        <end position="220"/>
    </location>
</feature>
<feature type="domain" description="RDRP core" evidence="3">
    <location>
        <begin position="493"/>
        <end position="1119"/>
    </location>
</feature>
<evidence type="ECO:0000256" key="2">
    <source>
        <dbReference type="SAM" id="MobiDB-lite"/>
    </source>
</evidence>
<dbReference type="Pfam" id="PF05183">
    <property type="entry name" value="RdRP"/>
    <property type="match status" value="1"/>
</dbReference>
<dbReference type="InterPro" id="IPR057596">
    <property type="entry name" value="RDRP_core"/>
</dbReference>
<comment type="caution">
    <text evidence="4">The sequence shown here is derived from an EMBL/GenBank/DDBJ whole genome shotgun (WGS) entry which is preliminary data.</text>
</comment>
<feature type="region of interest" description="Disordered" evidence="2">
    <location>
        <begin position="235"/>
        <end position="277"/>
    </location>
</feature>
<proteinExistence type="inferred from homology"/>
<feature type="compositionally biased region" description="Polar residues" evidence="2">
    <location>
        <begin position="19"/>
        <end position="32"/>
    </location>
</feature>
<evidence type="ECO:0000313" key="4">
    <source>
        <dbReference type="EMBL" id="OCB90386.1"/>
    </source>
</evidence>
<organism evidence="4 5">
    <name type="scientific">Sanghuangporus baumii</name>
    <name type="common">Phellinus baumii</name>
    <dbReference type="NCBI Taxonomy" id="108892"/>
    <lineage>
        <taxon>Eukaryota</taxon>
        <taxon>Fungi</taxon>
        <taxon>Dikarya</taxon>
        <taxon>Basidiomycota</taxon>
        <taxon>Agaricomycotina</taxon>
        <taxon>Agaricomycetes</taxon>
        <taxon>Hymenochaetales</taxon>
        <taxon>Hymenochaetaceae</taxon>
        <taxon>Sanghuangporus</taxon>
    </lineage>
</organism>
<evidence type="ECO:0000256" key="1">
    <source>
        <dbReference type="RuleBase" id="RU363098"/>
    </source>
</evidence>
<keyword evidence="1" id="KW-0548">Nucleotidyltransferase</keyword>
<feature type="region of interest" description="Disordered" evidence="2">
    <location>
        <begin position="1"/>
        <end position="32"/>
    </location>
</feature>
<gene>
    <name evidence="4" type="ORF">A7U60_g2397</name>
</gene>
<dbReference type="EMBL" id="LNZH02000134">
    <property type="protein sequence ID" value="OCB90386.1"/>
    <property type="molecule type" value="Genomic_DNA"/>
</dbReference>
<feature type="compositionally biased region" description="Basic and acidic residues" evidence="2">
    <location>
        <begin position="68"/>
        <end position="94"/>
    </location>
</feature>
<feature type="compositionally biased region" description="Basic and acidic residues" evidence="2">
    <location>
        <begin position="190"/>
        <end position="220"/>
    </location>
</feature>
<dbReference type="GO" id="GO:0003968">
    <property type="term" value="F:RNA-directed RNA polymerase activity"/>
    <property type="evidence" value="ECO:0007669"/>
    <property type="project" value="UniProtKB-KW"/>
</dbReference>
<sequence>MALDSESGVLSASAVRSVIPSSEHTTTSLAKGNSATSLLVELFRKSPSSSPKKAGRVMLEKGVSTIETRPDPQQRQPIRETPAEQLCEIKHVELSHSTTESGKKTDLRSSNASSQLSYYIGDKEFEETLAMMDEEQVEGLVYSIPDVPQSNSSSSASSGSSLSRTTSDSTVATSVESSIPGRSDKRRKRHEADEYPCRRAKALSERQDSDQVVKKPRSKDLDVRSCELPLTVVASHQKHSKLDRPLPRNLCDPGHSEPVTSTTKLAVNSTGDVPGSAHETLTKKLTIQAGQVSSGIGKEVVDLEAGDSKRTPEPHPLATSKVPSSTKCSSPLSTKITSKCIVQSKTIAENKIPSNTPIIIAHDQNKQWLLDDEGIAKGVQFEIARGITHGWWTWEDITDGVVKQLRGTNFEKAGKVAEIIGKVTKERLSPSVLATRQAIYAELDREQKAFAEGKGRGLGLMGPWEGKDNWHGGCVQLTAKLTFDKENRDGQSPFAIRLNSFGMGKSNRAARRFTSLSVLQLKFEKEALYDEKKYELVIELLSRNVVICGRLYYAFCTKEGKIFFVETNVDYQRQKRRIIGDHFRLSYRRIINAINPLDLNKEQAMNKWLARWQLILSTSRPVVEFEPENIYLDLDDVYGDDTDKDSIMTDGCGWINLSALKQIAAVTNSTVPGVVQGRIAGAKGLWVLHPSPKHRSDTEPPKIWIRRSQLKIKLPRKEDWDRALRIFDLVRLPRLTVPSGLNMQTIMNMSHNGVQDKVFVNLMDEGLKKEIESLTKWDGDNACLLLARAVEEAGGVMSSRRSRAAGGEARLYNFIRDEADDDDDSGANVGLVERDPISGCPATLYESAHDMLIAGFNPLQNLVLREKLKYILKEAIKSYMEKFHIPVISSAEAFIAPDPYGVLEEGEIYFRCSTPVSDPMISIDPHTFLGPVLVSRNPTRVPSDIRKVTAVSRDQLLSYTDVIIFSTKGKRSLASYLGGGDYDGDTVTIIADPAIVNGFHNSEYIPEPQEVREAFETDVEKVSEFLAKLEKMGREERYARITHKVLHGLSDGKVGLYSHMHDNAIYELGYNNRETIRLAYMFTTCLDSVKSGLRIKDLVFKEDSKRWNAPRPECMQTNDEIARNQYRTGVGRRLNRPGNLGPFVLATLKKCAKELGDKALCEFEMLSDKGESSGLDEDLAKPYYEMKEIVNGLHCDDRLLADLEEVKKFVESLCEQYIAEVVPHFGEKSPRKNGTNDSASRTRTVTQINREYARRFKEGLSDRRLSVPPRVLREVKASYAHVYGSSKSKMGKAFGFVVAHDTLCALKSLEKGGGSVSRECRDYTLVSSNLVKLVRDE</sequence>
<accession>A0A9Q5I2B6</accession>
<protein>
    <recommendedName>
        <fullName evidence="1">RNA-dependent RNA polymerase</fullName>
        <ecNumber evidence="1">2.7.7.48</ecNumber>
    </recommendedName>
</protein>
<dbReference type="PANTHER" id="PTHR23079:SF55">
    <property type="entry name" value="RNA-DIRECTED RNA POLYMERASE"/>
    <property type="match status" value="1"/>
</dbReference>
<dbReference type="GO" id="GO:0031380">
    <property type="term" value="C:nuclear RNA-directed RNA polymerase complex"/>
    <property type="evidence" value="ECO:0007669"/>
    <property type="project" value="TreeGrafter"/>
</dbReference>
<dbReference type="GO" id="GO:0030422">
    <property type="term" value="P:siRNA processing"/>
    <property type="evidence" value="ECO:0007669"/>
    <property type="project" value="TreeGrafter"/>
</dbReference>
<dbReference type="Proteomes" id="UP000757232">
    <property type="component" value="Unassembled WGS sequence"/>
</dbReference>
<keyword evidence="5" id="KW-1185">Reference proteome</keyword>
<dbReference type="PANTHER" id="PTHR23079">
    <property type="entry name" value="RNA-DEPENDENT RNA POLYMERASE"/>
    <property type="match status" value="1"/>
</dbReference>
<reference evidence="4" key="1">
    <citation type="submission" date="2016-06" db="EMBL/GenBank/DDBJ databases">
        <title>Draft Genome sequence of the fungus Inonotus baumii.</title>
        <authorList>
            <person name="Zhu H."/>
            <person name="Lin W."/>
        </authorList>
    </citation>
    <scope>NUCLEOTIDE SEQUENCE</scope>
    <source>
        <strain evidence="4">821</strain>
    </source>
</reference>
<feature type="region of interest" description="Disordered" evidence="2">
    <location>
        <begin position="46"/>
        <end position="113"/>
    </location>
</feature>
<dbReference type="OrthoDB" id="10055769at2759"/>
<evidence type="ECO:0000259" key="3">
    <source>
        <dbReference type="Pfam" id="PF05183"/>
    </source>
</evidence>
<dbReference type="InterPro" id="IPR007855">
    <property type="entry name" value="RDRP"/>
</dbReference>
<dbReference type="GO" id="GO:0003723">
    <property type="term" value="F:RNA binding"/>
    <property type="evidence" value="ECO:0007669"/>
    <property type="project" value="UniProtKB-KW"/>
</dbReference>
<keyword evidence="1" id="KW-0808">Transferase</keyword>
<evidence type="ECO:0000313" key="5">
    <source>
        <dbReference type="Proteomes" id="UP000757232"/>
    </source>
</evidence>
<feature type="compositionally biased region" description="Low complexity" evidence="2">
    <location>
        <begin position="150"/>
        <end position="170"/>
    </location>
</feature>
<feature type="compositionally biased region" description="Polar residues" evidence="2">
    <location>
        <begin position="258"/>
        <end position="271"/>
    </location>
</feature>
<feature type="compositionally biased region" description="Polar residues" evidence="2">
    <location>
        <begin position="321"/>
        <end position="330"/>
    </location>
</feature>